<dbReference type="AlphaFoldDB" id="A0AAD4H0P2"/>
<dbReference type="EMBL" id="JAAAIL010003008">
    <property type="protein sequence ID" value="KAG0253017.1"/>
    <property type="molecule type" value="Genomic_DNA"/>
</dbReference>
<evidence type="ECO:0000313" key="1">
    <source>
        <dbReference type="EMBL" id="KAG0253017.1"/>
    </source>
</evidence>
<feature type="non-terminal residue" evidence="1">
    <location>
        <position position="270"/>
    </location>
</feature>
<sequence>LIDAGDSLHSSDGKKYEVNVVGTLLRLLPELKTLDAINYSIEADYLLAEPWVCRDLQTFRCQIIGMNRLSVKEEDIYSTWVTGASLGDKEGGKEKEEDVDSNHKDGAQDVVKVKGTVEQRRQCYDLHGRVYSRLAEMTQLRVLDLGHEFRDFLEIFNKDNQETKFGGRLYSKYSPPISNTLELSLESGLGQLDSLKNMEVFGFEGVDHRIGIKELAWMAESWPRLRIMRGLHDPWPFAVVYSDPETQMLMEYLEELRPSVKHEGLGDEHA</sequence>
<name>A0AAD4H0P2_9FUNG</name>
<reference evidence="1" key="1">
    <citation type="journal article" date="2020" name="Fungal Divers.">
        <title>Resolving the Mortierellaceae phylogeny through synthesis of multi-gene phylogenetics and phylogenomics.</title>
        <authorList>
            <person name="Vandepol N."/>
            <person name="Liber J."/>
            <person name="Desiro A."/>
            <person name="Na H."/>
            <person name="Kennedy M."/>
            <person name="Barry K."/>
            <person name="Grigoriev I.V."/>
            <person name="Miller A.N."/>
            <person name="O'Donnell K."/>
            <person name="Stajich J.E."/>
            <person name="Bonito G."/>
        </authorList>
    </citation>
    <scope>NUCLEOTIDE SEQUENCE</scope>
    <source>
        <strain evidence="1">NRRL 28262</strain>
    </source>
</reference>
<proteinExistence type="predicted"/>
<dbReference type="Proteomes" id="UP001194580">
    <property type="component" value="Unassembled WGS sequence"/>
</dbReference>
<evidence type="ECO:0000313" key="2">
    <source>
        <dbReference type="Proteomes" id="UP001194580"/>
    </source>
</evidence>
<accession>A0AAD4H0P2</accession>
<organism evidence="1 2">
    <name type="scientific">Linnemannia exigua</name>
    <dbReference type="NCBI Taxonomy" id="604196"/>
    <lineage>
        <taxon>Eukaryota</taxon>
        <taxon>Fungi</taxon>
        <taxon>Fungi incertae sedis</taxon>
        <taxon>Mucoromycota</taxon>
        <taxon>Mortierellomycotina</taxon>
        <taxon>Mortierellomycetes</taxon>
        <taxon>Mortierellales</taxon>
        <taxon>Mortierellaceae</taxon>
        <taxon>Linnemannia</taxon>
    </lineage>
</organism>
<protein>
    <submittedName>
        <fullName evidence="1">Uncharacterized protein</fullName>
    </submittedName>
</protein>
<gene>
    <name evidence="1" type="ORF">BGZ95_006467</name>
</gene>
<feature type="non-terminal residue" evidence="1">
    <location>
        <position position="1"/>
    </location>
</feature>
<keyword evidence="2" id="KW-1185">Reference proteome</keyword>
<comment type="caution">
    <text evidence="1">The sequence shown here is derived from an EMBL/GenBank/DDBJ whole genome shotgun (WGS) entry which is preliminary data.</text>
</comment>